<protein>
    <submittedName>
        <fullName evidence="6">E3 ubiquitin-protein ligase RNF128-like</fullName>
    </submittedName>
</protein>
<name>A0A9C5ZJY2_9MUSC</name>
<keyword evidence="5" id="KW-1185">Reference proteome</keyword>
<dbReference type="Gene3D" id="3.30.40.10">
    <property type="entry name" value="Zinc/RING finger domain, C3HC4 (zinc finger)"/>
    <property type="match status" value="1"/>
</dbReference>
<dbReference type="GO" id="GO:0005634">
    <property type="term" value="C:nucleus"/>
    <property type="evidence" value="ECO:0007669"/>
    <property type="project" value="TreeGrafter"/>
</dbReference>
<evidence type="ECO:0000259" key="4">
    <source>
        <dbReference type="PROSITE" id="PS50089"/>
    </source>
</evidence>
<dbReference type="SMART" id="SM00184">
    <property type="entry name" value="RING"/>
    <property type="match status" value="1"/>
</dbReference>
<evidence type="ECO:0000256" key="3">
    <source>
        <dbReference type="PROSITE-ProRule" id="PRU00175"/>
    </source>
</evidence>
<feature type="domain" description="RING-type" evidence="4">
    <location>
        <begin position="9"/>
        <end position="50"/>
    </location>
</feature>
<dbReference type="GeneID" id="119644586"/>
<evidence type="ECO:0000313" key="6">
    <source>
        <dbReference type="RefSeq" id="XP_037900113.1"/>
    </source>
</evidence>
<dbReference type="InterPro" id="IPR001841">
    <property type="entry name" value="Znf_RING"/>
</dbReference>
<dbReference type="AlphaFoldDB" id="A0A9C5ZJY2"/>
<gene>
    <name evidence="6" type="primary">LOC119644586</name>
</gene>
<evidence type="ECO:0000256" key="2">
    <source>
        <dbReference type="ARBA" id="ARBA00022833"/>
    </source>
</evidence>
<evidence type="ECO:0000313" key="5">
    <source>
        <dbReference type="Proteomes" id="UP000092443"/>
    </source>
</evidence>
<reference evidence="6" key="1">
    <citation type="submission" date="2025-08" db="UniProtKB">
        <authorList>
            <consortium name="RefSeq"/>
        </authorList>
    </citation>
    <scope>IDENTIFICATION</scope>
    <source>
        <tissue evidence="6">Whole body pupa</tissue>
    </source>
</reference>
<organism evidence="5 6">
    <name type="scientific">Glossina fuscipes</name>
    <dbReference type="NCBI Taxonomy" id="7396"/>
    <lineage>
        <taxon>Eukaryota</taxon>
        <taxon>Metazoa</taxon>
        <taxon>Ecdysozoa</taxon>
        <taxon>Arthropoda</taxon>
        <taxon>Hexapoda</taxon>
        <taxon>Insecta</taxon>
        <taxon>Pterygota</taxon>
        <taxon>Neoptera</taxon>
        <taxon>Endopterygota</taxon>
        <taxon>Diptera</taxon>
        <taxon>Brachycera</taxon>
        <taxon>Muscomorpha</taxon>
        <taxon>Hippoboscoidea</taxon>
        <taxon>Glossinidae</taxon>
        <taxon>Glossina</taxon>
    </lineage>
</organism>
<dbReference type="RefSeq" id="XP_037900113.1">
    <property type="nucleotide sequence ID" value="XM_038044185.1"/>
</dbReference>
<keyword evidence="2" id="KW-0862">Zinc</keyword>
<dbReference type="GO" id="GO:0061630">
    <property type="term" value="F:ubiquitin protein ligase activity"/>
    <property type="evidence" value="ECO:0007669"/>
    <property type="project" value="TreeGrafter"/>
</dbReference>
<dbReference type="Pfam" id="PF13639">
    <property type="entry name" value="zf-RING_2"/>
    <property type="match status" value="1"/>
</dbReference>
<accession>A0A9C5ZJY2</accession>
<dbReference type="KEGG" id="gfs:119644586"/>
<keyword evidence="1 3" id="KW-0479">Metal-binding</keyword>
<sequence>MSVAPGVLCSICMECFNKDDCVDSTSCGHIYHSTCIQNCLTRSKQCPKCHAKCRGTYKLVLDFDDSGDKASKQLEENFLVLQKDYPEVEINKQLKEEHRYLSLQVNARNKEISLLQEKIKRMEAQTPKQKRTRKRNSRTSF</sequence>
<keyword evidence="1 3" id="KW-0863">Zinc-finger</keyword>
<dbReference type="GO" id="GO:0031297">
    <property type="term" value="P:replication fork processing"/>
    <property type="evidence" value="ECO:0007669"/>
    <property type="project" value="TreeGrafter"/>
</dbReference>
<dbReference type="PROSITE" id="PS50089">
    <property type="entry name" value="ZF_RING_2"/>
    <property type="match status" value="1"/>
</dbReference>
<dbReference type="SUPFAM" id="SSF57850">
    <property type="entry name" value="RING/U-box"/>
    <property type="match status" value="1"/>
</dbReference>
<dbReference type="Proteomes" id="UP000092443">
    <property type="component" value="Unplaced"/>
</dbReference>
<dbReference type="PANTHER" id="PTHR46569:SF1">
    <property type="entry name" value="E3 UBIQUITIN-PROTEIN LIGASE RFWD3-RELATED"/>
    <property type="match status" value="1"/>
</dbReference>
<proteinExistence type="predicted"/>
<dbReference type="InterPro" id="IPR013083">
    <property type="entry name" value="Znf_RING/FYVE/PHD"/>
</dbReference>
<dbReference type="GO" id="GO:0090734">
    <property type="term" value="C:site of DNA damage"/>
    <property type="evidence" value="ECO:0007669"/>
    <property type="project" value="TreeGrafter"/>
</dbReference>
<dbReference type="PANTHER" id="PTHR46569">
    <property type="entry name" value="E3 UBIQUITIN-PROTEIN LIGASE TRAIP"/>
    <property type="match status" value="1"/>
</dbReference>
<dbReference type="InterPro" id="IPR052639">
    <property type="entry name" value="TRAIP_ubiq-protein_ligase"/>
</dbReference>
<dbReference type="GO" id="GO:0008270">
    <property type="term" value="F:zinc ion binding"/>
    <property type="evidence" value="ECO:0007669"/>
    <property type="project" value="UniProtKB-KW"/>
</dbReference>
<dbReference type="GO" id="GO:0016567">
    <property type="term" value="P:protein ubiquitination"/>
    <property type="evidence" value="ECO:0007669"/>
    <property type="project" value="TreeGrafter"/>
</dbReference>
<evidence type="ECO:0000256" key="1">
    <source>
        <dbReference type="ARBA" id="ARBA00022771"/>
    </source>
</evidence>